<comment type="similarity">
    <text evidence="2">Belongs to the transposase 27 family.</text>
</comment>
<dbReference type="InterPro" id="IPR005063">
    <property type="entry name" value="Transposase_27"/>
</dbReference>
<dbReference type="InterPro" id="IPR051354">
    <property type="entry name" value="Transposase_27_IS1"/>
</dbReference>
<reference evidence="6 7" key="1">
    <citation type="submission" date="2020-09" db="EMBL/GenBank/DDBJ databases">
        <title>Complete, closed and curated genome sequences of Photobacterium damselae subsp. piscicida isolates from Australia indicate localised evolution and additional plasmid-borne pathogenicity mechanisms.</title>
        <authorList>
            <person name="Baseggio L."/>
            <person name="Silayeva O."/>
            <person name="Buller N."/>
            <person name="Landos M."/>
            <person name="Engelstaedter J."/>
            <person name="Barnes A.C."/>
        </authorList>
    </citation>
    <scope>NUCLEOTIDE SEQUENCE [LARGE SCALE GENOMIC DNA]</scope>
    <source>
        <strain evidence="6 7">AS-16-0540-1</strain>
    </source>
</reference>
<accession>A0A7L8A750</accession>
<dbReference type="NCBIfam" id="NF033558">
    <property type="entry name" value="transpos_IS1"/>
    <property type="match status" value="1"/>
</dbReference>
<organism evidence="6 7">
    <name type="scientific">Photobacterium damsela subsp. piscicida</name>
    <name type="common">Pasteurella piscicida</name>
    <dbReference type="NCBI Taxonomy" id="38294"/>
    <lineage>
        <taxon>Bacteria</taxon>
        <taxon>Pseudomonadati</taxon>
        <taxon>Pseudomonadota</taxon>
        <taxon>Gammaproteobacteria</taxon>
        <taxon>Vibrionales</taxon>
        <taxon>Vibrionaceae</taxon>
        <taxon>Photobacterium</taxon>
    </lineage>
</organism>
<evidence type="ECO:0000259" key="5">
    <source>
        <dbReference type="Pfam" id="PF12759"/>
    </source>
</evidence>
<dbReference type="Proteomes" id="UP000516656">
    <property type="component" value="Chromosome 1"/>
</dbReference>
<gene>
    <name evidence="6" type="ORF">IC627_05605</name>
</gene>
<feature type="domain" description="Insertion element IS1 protein InsA helix-turn-helix" evidence="5">
    <location>
        <begin position="50"/>
        <end position="92"/>
    </location>
</feature>
<comment type="function">
    <text evidence="1">Absolutely required for transposition of IS1.</text>
</comment>
<dbReference type="GO" id="GO:0006313">
    <property type="term" value="P:DNA transposition"/>
    <property type="evidence" value="ECO:0007669"/>
    <property type="project" value="InterPro"/>
</dbReference>
<keyword evidence="3" id="KW-0815">Transposition</keyword>
<evidence type="ECO:0000313" key="6">
    <source>
        <dbReference type="EMBL" id="QOD57810.1"/>
    </source>
</evidence>
<evidence type="ECO:0000256" key="3">
    <source>
        <dbReference type="ARBA" id="ARBA00022578"/>
    </source>
</evidence>
<dbReference type="Pfam" id="PF03400">
    <property type="entry name" value="DDE_Tnp_IS1"/>
    <property type="match status" value="1"/>
</dbReference>
<evidence type="ECO:0000256" key="1">
    <source>
        <dbReference type="ARBA" id="ARBA00004091"/>
    </source>
</evidence>
<dbReference type="EMBL" id="CP061854">
    <property type="protein sequence ID" value="QOD57810.1"/>
    <property type="molecule type" value="Genomic_DNA"/>
</dbReference>
<protein>
    <submittedName>
        <fullName evidence="6">IS1 family transposase</fullName>
    </submittedName>
</protein>
<dbReference type="PANTHER" id="PTHR33293:SF1">
    <property type="entry name" value="INSERTION ELEMENT IS1 1 PROTEIN INSB-RELATED"/>
    <property type="match status" value="1"/>
</dbReference>
<evidence type="ECO:0000313" key="7">
    <source>
        <dbReference type="Proteomes" id="UP000516656"/>
    </source>
</evidence>
<dbReference type="RefSeq" id="WP_086957009.1">
    <property type="nucleotide sequence ID" value="NZ_AP018045.1"/>
</dbReference>
<evidence type="ECO:0000256" key="2">
    <source>
        <dbReference type="ARBA" id="ARBA00008841"/>
    </source>
</evidence>
<dbReference type="Pfam" id="PF12759">
    <property type="entry name" value="HTH_Tnp_IS1"/>
    <property type="match status" value="1"/>
</dbReference>
<keyword evidence="4" id="KW-0233">DNA recombination</keyword>
<dbReference type="AlphaFoldDB" id="A0A7L8A750"/>
<dbReference type="GO" id="GO:0003677">
    <property type="term" value="F:DNA binding"/>
    <property type="evidence" value="ECO:0007669"/>
    <property type="project" value="InterPro"/>
</dbReference>
<proteinExistence type="inferred from homology"/>
<evidence type="ECO:0000256" key="4">
    <source>
        <dbReference type="ARBA" id="ARBA00023172"/>
    </source>
</evidence>
<dbReference type="PANTHER" id="PTHR33293">
    <property type="entry name" value="INSERTION ELEMENT IS1 1 PROTEIN INSB-RELATED"/>
    <property type="match status" value="1"/>
</dbReference>
<name>A0A7L8A750_PHODP</name>
<dbReference type="InterPro" id="IPR024431">
    <property type="entry name" value="InsA_HTH_dom"/>
</dbReference>
<sequence length="239" mass="28894">MVNGKRRRWSLWYAWEPRYKREQVRKYGTNPRGAQRYRCFDCNRTFLLDYAYEACKPGVKEKIVDMAMNSSGVRETGRVLKVGYNTVLRTFKKLTPKQVTTIPFDIAHIELICEVDEQWSFVGKKKNQRWLWYAWEPRYKRVIAHVFGKRDSETFHKLQRLLLPFTIPIYCTDDFKVYSSYLPRENHIIGKRYTQRIERTNLTLRSRLKRLVRKTIGFSKSEEMHDKVIGTFIEREFYH</sequence>
<dbReference type="GO" id="GO:0004803">
    <property type="term" value="F:transposase activity"/>
    <property type="evidence" value="ECO:0007669"/>
    <property type="project" value="InterPro"/>
</dbReference>